<dbReference type="EMBL" id="CAJOBA010035777">
    <property type="protein sequence ID" value="CAF4010578.1"/>
    <property type="molecule type" value="Genomic_DNA"/>
</dbReference>
<dbReference type="Pfam" id="PF00027">
    <property type="entry name" value="cNMP_binding"/>
    <property type="match status" value="1"/>
</dbReference>
<accession>A0A8S2EDZ7</accession>
<reference evidence="3" key="1">
    <citation type="submission" date="2021-02" db="EMBL/GenBank/DDBJ databases">
        <authorList>
            <person name="Nowell W R."/>
        </authorList>
    </citation>
    <scope>NUCLEOTIDE SEQUENCE</scope>
</reference>
<keyword evidence="1" id="KW-0812">Transmembrane</keyword>
<dbReference type="Proteomes" id="UP000682733">
    <property type="component" value="Unassembled WGS sequence"/>
</dbReference>
<dbReference type="Proteomes" id="UP000677228">
    <property type="component" value="Unassembled WGS sequence"/>
</dbReference>
<sequence>MIRACLSDIKAFTRLPQQHQDILLHNAWYECYEQRRTIVRQGERAACFYMILSGVALPTYKRATDGNVETLDTMEKGSTFGEHCQYEEEEENIEDPQQPDSENRSMFTEINLSGDVNEVTTKGNDGNALETDFRLSKARRASMADIINEHRTSSSLSTTREGEGKILKGEKVPEKEQYWKIFTLFSVVFIFLAFSRSY</sequence>
<dbReference type="EMBL" id="CAJNOK010014244">
    <property type="protein sequence ID" value="CAF1200619.1"/>
    <property type="molecule type" value="Genomic_DNA"/>
</dbReference>
<proteinExistence type="predicted"/>
<feature type="transmembrane region" description="Helical" evidence="1">
    <location>
        <begin position="178"/>
        <end position="195"/>
    </location>
</feature>
<dbReference type="AlphaFoldDB" id="A0A8S2EDZ7"/>
<evidence type="ECO:0000313" key="5">
    <source>
        <dbReference type="Proteomes" id="UP000677228"/>
    </source>
</evidence>
<dbReference type="InterPro" id="IPR018488">
    <property type="entry name" value="cNMP-bd_CS"/>
</dbReference>
<dbReference type="PROSITE" id="PS00888">
    <property type="entry name" value="CNMP_BINDING_1"/>
    <property type="match status" value="1"/>
</dbReference>
<name>A0A8S2EDZ7_9BILA</name>
<dbReference type="InterPro" id="IPR000595">
    <property type="entry name" value="cNMP-bd_dom"/>
</dbReference>
<dbReference type="Gene3D" id="2.60.120.10">
    <property type="entry name" value="Jelly Rolls"/>
    <property type="match status" value="1"/>
</dbReference>
<dbReference type="SUPFAM" id="SSF51206">
    <property type="entry name" value="cAMP-binding domain-like"/>
    <property type="match status" value="1"/>
</dbReference>
<evidence type="ECO:0000313" key="3">
    <source>
        <dbReference type="EMBL" id="CAF1200619.1"/>
    </source>
</evidence>
<evidence type="ECO:0000313" key="4">
    <source>
        <dbReference type="EMBL" id="CAF4010578.1"/>
    </source>
</evidence>
<dbReference type="PANTHER" id="PTHR23011:SF28">
    <property type="entry name" value="CYCLIC NUCLEOTIDE-BINDING DOMAIN CONTAINING PROTEIN"/>
    <property type="match status" value="1"/>
</dbReference>
<dbReference type="InterPro" id="IPR014710">
    <property type="entry name" value="RmlC-like_jellyroll"/>
</dbReference>
<dbReference type="InterPro" id="IPR018490">
    <property type="entry name" value="cNMP-bd_dom_sf"/>
</dbReference>
<keyword evidence="1" id="KW-1133">Transmembrane helix</keyword>
<comment type="caution">
    <text evidence="3">The sequence shown here is derived from an EMBL/GenBank/DDBJ whole genome shotgun (WGS) entry which is preliminary data.</text>
</comment>
<gene>
    <name evidence="3" type="ORF">OVA965_LOCUS23968</name>
    <name evidence="4" type="ORF">TMI583_LOCUS24688</name>
</gene>
<feature type="domain" description="Cyclic nucleotide-binding" evidence="2">
    <location>
        <begin position="11"/>
        <end position="82"/>
    </location>
</feature>
<evidence type="ECO:0000256" key="1">
    <source>
        <dbReference type="SAM" id="Phobius"/>
    </source>
</evidence>
<organism evidence="3 5">
    <name type="scientific">Didymodactylos carnosus</name>
    <dbReference type="NCBI Taxonomy" id="1234261"/>
    <lineage>
        <taxon>Eukaryota</taxon>
        <taxon>Metazoa</taxon>
        <taxon>Spiralia</taxon>
        <taxon>Gnathifera</taxon>
        <taxon>Rotifera</taxon>
        <taxon>Eurotatoria</taxon>
        <taxon>Bdelloidea</taxon>
        <taxon>Philodinida</taxon>
        <taxon>Philodinidae</taxon>
        <taxon>Didymodactylos</taxon>
    </lineage>
</organism>
<keyword evidence="1" id="KW-0472">Membrane</keyword>
<dbReference type="PROSITE" id="PS50042">
    <property type="entry name" value="CNMP_BINDING_3"/>
    <property type="match status" value="1"/>
</dbReference>
<dbReference type="CDD" id="cd00038">
    <property type="entry name" value="CAP_ED"/>
    <property type="match status" value="1"/>
</dbReference>
<evidence type="ECO:0000259" key="2">
    <source>
        <dbReference type="PROSITE" id="PS50042"/>
    </source>
</evidence>
<protein>
    <recommendedName>
        <fullName evidence="2">Cyclic nucleotide-binding domain-containing protein</fullName>
    </recommendedName>
</protein>
<dbReference type="PANTHER" id="PTHR23011">
    <property type="entry name" value="CYCLIC NUCLEOTIDE-BINDING DOMAIN CONTAINING PROTEIN"/>
    <property type="match status" value="1"/>
</dbReference>